<dbReference type="InterPro" id="IPR009057">
    <property type="entry name" value="Homeodomain-like_sf"/>
</dbReference>
<protein>
    <submittedName>
        <fullName evidence="5">TetR/AcrR family transcriptional regulator</fullName>
    </submittedName>
</protein>
<dbReference type="Gene3D" id="1.10.357.10">
    <property type="entry name" value="Tetracycline Repressor, domain 2"/>
    <property type="match status" value="1"/>
</dbReference>
<sequence length="265" mass="28411">MGESAWPVRPAGNGRGAEAARRRAVAAALRLFTEHGYEATTMDDIAAAAGVSRRTLFRHFGSKEDVLFAGNDEVFAKVTRHLAASTHDDPVTTVCAAARMVFQDYVADPDITVPRYRLVRAVPRLRDREIAMTARYQAAFTGYLAAEDTDGPRALAAEALAAAVIAAHNHVLRSWLRDPGGRVPWNRLDEALAFVTRTLGPVVRDPGQAPTVQPDARRGAEADAGQPFPAGADGSDAVLVAVYPARTDGQDVLRRVREALGHPAG</sequence>
<keyword evidence="6" id="KW-1185">Reference proteome</keyword>
<evidence type="ECO:0000313" key="6">
    <source>
        <dbReference type="Proteomes" id="UP001596540"/>
    </source>
</evidence>
<comment type="caution">
    <text evidence="5">The sequence shown here is derived from an EMBL/GenBank/DDBJ whole genome shotgun (WGS) entry which is preliminary data.</text>
</comment>
<name>A0ABW2KGR7_9ACTN</name>
<dbReference type="Pfam" id="PF17754">
    <property type="entry name" value="TetR_C_14"/>
    <property type="match status" value="1"/>
</dbReference>
<feature type="region of interest" description="Disordered" evidence="3">
    <location>
        <begin position="203"/>
        <end position="234"/>
    </location>
</feature>
<organism evidence="5 6">
    <name type="scientific">Marinactinospora rubrisoli</name>
    <dbReference type="NCBI Taxonomy" id="2715399"/>
    <lineage>
        <taxon>Bacteria</taxon>
        <taxon>Bacillati</taxon>
        <taxon>Actinomycetota</taxon>
        <taxon>Actinomycetes</taxon>
        <taxon>Streptosporangiales</taxon>
        <taxon>Nocardiopsidaceae</taxon>
        <taxon>Marinactinospora</taxon>
    </lineage>
</organism>
<feature type="DNA-binding region" description="H-T-H motif" evidence="2">
    <location>
        <begin position="41"/>
        <end position="60"/>
    </location>
</feature>
<dbReference type="Pfam" id="PF00440">
    <property type="entry name" value="TetR_N"/>
    <property type="match status" value="1"/>
</dbReference>
<dbReference type="SUPFAM" id="SSF46689">
    <property type="entry name" value="Homeodomain-like"/>
    <property type="match status" value="1"/>
</dbReference>
<accession>A0ABW2KGR7</accession>
<evidence type="ECO:0000256" key="2">
    <source>
        <dbReference type="PROSITE-ProRule" id="PRU00335"/>
    </source>
</evidence>
<dbReference type="PROSITE" id="PS50977">
    <property type="entry name" value="HTH_TETR_2"/>
    <property type="match status" value="1"/>
</dbReference>
<proteinExistence type="predicted"/>
<dbReference type="Proteomes" id="UP001596540">
    <property type="component" value="Unassembled WGS sequence"/>
</dbReference>
<keyword evidence="1 2" id="KW-0238">DNA-binding</keyword>
<feature type="domain" description="HTH tetR-type" evidence="4">
    <location>
        <begin position="18"/>
        <end position="78"/>
    </location>
</feature>
<evidence type="ECO:0000259" key="4">
    <source>
        <dbReference type="PROSITE" id="PS50977"/>
    </source>
</evidence>
<evidence type="ECO:0000313" key="5">
    <source>
        <dbReference type="EMBL" id="MFC7329159.1"/>
    </source>
</evidence>
<dbReference type="InterPro" id="IPR041347">
    <property type="entry name" value="MftR_C"/>
</dbReference>
<dbReference type="InterPro" id="IPR050109">
    <property type="entry name" value="HTH-type_TetR-like_transc_reg"/>
</dbReference>
<gene>
    <name evidence="5" type="ORF">ACFQRF_15595</name>
</gene>
<evidence type="ECO:0000256" key="3">
    <source>
        <dbReference type="SAM" id="MobiDB-lite"/>
    </source>
</evidence>
<dbReference type="Gene3D" id="1.10.10.60">
    <property type="entry name" value="Homeodomain-like"/>
    <property type="match status" value="1"/>
</dbReference>
<dbReference type="InterPro" id="IPR001647">
    <property type="entry name" value="HTH_TetR"/>
</dbReference>
<dbReference type="PANTHER" id="PTHR30055">
    <property type="entry name" value="HTH-TYPE TRANSCRIPTIONAL REGULATOR RUTR"/>
    <property type="match status" value="1"/>
</dbReference>
<dbReference type="RefSeq" id="WP_379871819.1">
    <property type="nucleotide sequence ID" value="NZ_JBHTBH010000007.1"/>
</dbReference>
<dbReference type="PROSITE" id="PS01081">
    <property type="entry name" value="HTH_TETR_1"/>
    <property type="match status" value="1"/>
</dbReference>
<evidence type="ECO:0000256" key="1">
    <source>
        <dbReference type="ARBA" id="ARBA00023125"/>
    </source>
</evidence>
<dbReference type="InterPro" id="IPR023772">
    <property type="entry name" value="DNA-bd_HTH_TetR-type_CS"/>
</dbReference>
<reference evidence="6" key="1">
    <citation type="journal article" date="2019" name="Int. J. Syst. Evol. Microbiol.">
        <title>The Global Catalogue of Microorganisms (GCM) 10K type strain sequencing project: providing services to taxonomists for standard genome sequencing and annotation.</title>
        <authorList>
            <consortium name="The Broad Institute Genomics Platform"/>
            <consortium name="The Broad Institute Genome Sequencing Center for Infectious Disease"/>
            <person name="Wu L."/>
            <person name="Ma J."/>
        </authorList>
    </citation>
    <scope>NUCLEOTIDE SEQUENCE [LARGE SCALE GENOMIC DNA]</scope>
    <source>
        <strain evidence="6">CGMCC 4.7382</strain>
    </source>
</reference>
<dbReference type="EMBL" id="JBHTBH010000007">
    <property type="protein sequence ID" value="MFC7329159.1"/>
    <property type="molecule type" value="Genomic_DNA"/>
</dbReference>
<dbReference type="PRINTS" id="PR00455">
    <property type="entry name" value="HTHTETR"/>
</dbReference>
<dbReference type="PANTHER" id="PTHR30055:SF226">
    <property type="entry name" value="HTH-TYPE TRANSCRIPTIONAL REGULATOR PKSA"/>
    <property type="match status" value="1"/>
</dbReference>